<dbReference type="AlphaFoldDB" id="A0A2U1K286"/>
<keyword evidence="1" id="KW-0732">Signal</keyword>
<organism evidence="2 3">
    <name type="scientific">Flavobacterium laiguense</name>
    <dbReference type="NCBI Taxonomy" id="2169409"/>
    <lineage>
        <taxon>Bacteria</taxon>
        <taxon>Pseudomonadati</taxon>
        <taxon>Bacteroidota</taxon>
        <taxon>Flavobacteriia</taxon>
        <taxon>Flavobacteriales</taxon>
        <taxon>Flavobacteriaceae</taxon>
        <taxon>Flavobacterium</taxon>
    </lineage>
</organism>
<proteinExistence type="predicted"/>
<evidence type="ECO:0000313" key="3">
    <source>
        <dbReference type="Proteomes" id="UP000245618"/>
    </source>
</evidence>
<evidence type="ECO:0000313" key="2">
    <source>
        <dbReference type="EMBL" id="PWA11304.1"/>
    </source>
</evidence>
<reference evidence="2 3" key="1">
    <citation type="submission" date="2018-04" db="EMBL/GenBank/DDBJ databases">
        <title>Flavobacterium sp. nov., isolated from glacier ice.</title>
        <authorList>
            <person name="Liu Q."/>
            <person name="Xin Y.-H."/>
        </authorList>
    </citation>
    <scope>NUCLEOTIDE SEQUENCE [LARGE SCALE GENOMIC DNA]</scope>
    <source>
        <strain evidence="2 3">LB2P30</strain>
    </source>
</reference>
<keyword evidence="3" id="KW-1185">Reference proteome</keyword>
<protein>
    <submittedName>
        <fullName evidence="2">Uncharacterized protein</fullName>
    </submittedName>
</protein>
<dbReference type="EMBL" id="QCZH01000001">
    <property type="protein sequence ID" value="PWA11304.1"/>
    <property type="molecule type" value="Genomic_DNA"/>
</dbReference>
<gene>
    <name evidence="2" type="ORF">DB891_00335</name>
</gene>
<name>A0A2U1K286_9FLAO</name>
<dbReference type="OrthoDB" id="1144076at2"/>
<feature type="signal peptide" evidence="1">
    <location>
        <begin position="1"/>
        <end position="21"/>
    </location>
</feature>
<dbReference type="Proteomes" id="UP000245618">
    <property type="component" value="Unassembled WGS sequence"/>
</dbReference>
<comment type="caution">
    <text evidence="2">The sequence shown here is derived from an EMBL/GenBank/DDBJ whole genome shotgun (WGS) entry which is preliminary data.</text>
</comment>
<sequence length="136" mass="15329">MKKQIALILLVLAGSIGYSQTQTQAQTQTLDCSKFKNIKAYNPDYPKRTFEVKGATQESYDNGVLQLAWSVKWISDCEYEITCVKKLGESQMEIGDRIIMTIVSIDDDCFTVKRTFYGKNFPEGDVDPGSTYCLAK</sequence>
<feature type="chain" id="PRO_5015594767" evidence="1">
    <location>
        <begin position="22"/>
        <end position="136"/>
    </location>
</feature>
<dbReference type="RefSeq" id="WP_116759457.1">
    <property type="nucleotide sequence ID" value="NZ_QCZH01000001.1"/>
</dbReference>
<accession>A0A2U1K286</accession>
<evidence type="ECO:0000256" key="1">
    <source>
        <dbReference type="SAM" id="SignalP"/>
    </source>
</evidence>